<proteinExistence type="predicted"/>
<name>A0ACB8UY50_9EURO</name>
<protein>
    <submittedName>
        <fullName evidence="1">Uncharacterized protein</fullName>
    </submittedName>
</protein>
<evidence type="ECO:0000313" key="1">
    <source>
        <dbReference type="EMBL" id="KAI2387989.1"/>
    </source>
</evidence>
<dbReference type="EMBL" id="JALBCA010000034">
    <property type="protein sequence ID" value="KAI2387989.1"/>
    <property type="molecule type" value="Genomic_DNA"/>
</dbReference>
<comment type="caution">
    <text evidence="1">The sequence shown here is derived from an EMBL/GenBank/DDBJ whole genome shotgun (WGS) entry which is preliminary data.</text>
</comment>
<accession>A0ACB8UY50</accession>
<organism evidence="1">
    <name type="scientific">Ophidiomyces ophidiicola</name>
    <dbReference type="NCBI Taxonomy" id="1387563"/>
    <lineage>
        <taxon>Eukaryota</taxon>
        <taxon>Fungi</taxon>
        <taxon>Dikarya</taxon>
        <taxon>Ascomycota</taxon>
        <taxon>Pezizomycotina</taxon>
        <taxon>Eurotiomycetes</taxon>
        <taxon>Eurotiomycetidae</taxon>
        <taxon>Onygenales</taxon>
        <taxon>Onygenaceae</taxon>
        <taxon>Ophidiomyces</taxon>
    </lineage>
</organism>
<reference evidence="1" key="1">
    <citation type="journal article" date="2022" name="bioRxiv">
        <title>Population genetic analysis of Ophidiomyces ophidiicola, the causative agent of snake fungal disease, indicates recent introductions to the USA.</title>
        <authorList>
            <person name="Ladner J.T."/>
            <person name="Palmer J.M."/>
            <person name="Ettinger C.L."/>
            <person name="Stajich J.E."/>
            <person name="Farrell T.M."/>
            <person name="Glorioso B.M."/>
            <person name="Lawson B."/>
            <person name="Price S.J."/>
            <person name="Stengle A.G."/>
            <person name="Grear D.A."/>
            <person name="Lorch J.M."/>
        </authorList>
    </citation>
    <scope>NUCLEOTIDE SEQUENCE</scope>
    <source>
        <strain evidence="1">NWHC 24266-5</strain>
    </source>
</reference>
<gene>
    <name evidence="1" type="ORF">LOY88_002785</name>
</gene>
<sequence>MMEQEVGLFAMATDNVPPPESMSSMDNMTHYACKQNVNKTTASVPADTTPEAAEVASPGILDRLPLELTYEICYYLDLDSLVNFSCVSKRYQEVVDSFPLLCRFKEHAADLLEAITVMGVSRFHTMTDVYEEFTQPYCRVCGKFGGYVFLPLFARCCYNCHYFAQELALAPLEEVVFNYILPDEIAKKMPVVRNVAGWLDTLEFDQSWDEEEDLASVFQAEQFALELHGGAHNIKAAFADRKARISAEIARLLSTRGPGSQYSALRDFIRLHPGFYGLGRMRFRNCYQFPSRRRSLSSLAFPYYNPITNAIEPGLYCRFCTMAFDYALGLSNDQAEAKFETKRDIMELRYHEQFLKADAKKHFATCPIKAKIRTLPLSALTVWPFDARSGRFYNPDSN</sequence>